<accession>A0A4R6UKU3</accession>
<reference evidence="3 4" key="1">
    <citation type="submission" date="2019-03" db="EMBL/GenBank/DDBJ databases">
        <title>Genomic Encyclopedia of Type Strains, Phase IV (KMG-IV): sequencing the most valuable type-strain genomes for metagenomic binning, comparative biology and taxonomic classification.</title>
        <authorList>
            <person name="Goeker M."/>
        </authorList>
    </citation>
    <scope>NUCLEOTIDE SEQUENCE [LARGE SCALE GENOMIC DNA]</scope>
    <source>
        <strain evidence="3 4">DSM 46770</strain>
    </source>
</reference>
<name>A0A4R6UKU3_9ACTN</name>
<gene>
    <name evidence="3" type="ORF">EV190_12721</name>
</gene>
<dbReference type="EMBL" id="SNYN01000027">
    <property type="protein sequence ID" value="TDQ45963.1"/>
    <property type="molecule type" value="Genomic_DNA"/>
</dbReference>
<comment type="caution">
    <text evidence="3">The sequence shown here is derived from an EMBL/GenBank/DDBJ whole genome shotgun (WGS) entry which is preliminary data.</text>
</comment>
<evidence type="ECO:0000256" key="2">
    <source>
        <dbReference type="SAM" id="Phobius"/>
    </source>
</evidence>
<evidence type="ECO:0000313" key="3">
    <source>
        <dbReference type="EMBL" id="TDQ45963.1"/>
    </source>
</evidence>
<keyword evidence="2" id="KW-0812">Transmembrane</keyword>
<proteinExistence type="predicted"/>
<dbReference type="Proteomes" id="UP000295281">
    <property type="component" value="Unassembled WGS sequence"/>
</dbReference>
<feature type="compositionally biased region" description="Polar residues" evidence="1">
    <location>
        <begin position="255"/>
        <end position="264"/>
    </location>
</feature>
<feature type="transmembrane region" description="Helical" evidence="2">
    <location>
        <begin position="129"/>
        <end position="150"/>
    </location>
</feature>
<keyword evidence="2" id="KW-1133">Transmembrane helix</keyword>
<feature type="compositionally biased region" description="Basic and acidic residues" evidence="1">
    <location>
        <begin position="197"/>
        <end position="224"/>
    </location>
</feature>
<dbReference type="AlphaFoldDB" id="A0A4R6UKU3"/>
<protein>
    <submittedName>
        <fullName evidence="3">Uncharacterized protein</fullName>
    </submittedName>
</protein>
<evidence type="ECO:0000256" key="1">
    <source>
        <dbReference type="SAM" id="MobiDB-lite"/>
    </source>
</evidence>
<feature type="transmembrane region" description="Helical" evidence="2">
    <location>
        <begin position="102"/>
        <end position="123"/>
    </location>
</feature>
<evidence type="ECO:0000313" key="4">
    <source>
        <dbReference type="Proteomes" id="UP000295281"/>
    </source>
</evidence>
<sequence length="292" mass="31256">MAVFGLGRLHKSVVGVVREPTAAGQIRRQVLFFAPIPLLLLGLLALVLRGEWSAPGWTILLSGSVSVGSLLLAVVAQPTPLPEGMPPEVSVRRSLYRFQQITSLRIGLAMTPVVMGAAAAVAGGGLFPYAVALALAWPQLLLALPGYFTVSRSRRAMEAWGTKAYLWAGLAQAAPVEWPLVTRYLARRRAKATGSRPESRGRAGGEGAERGARTAKTARTEAESPKNIPGVPERLVPPSEPMTSIESLIPGFTASGGTTPQPSLQLLRLRANTRPKQRGHRTEQQRRKAKNG</sequence>
<keyword evidence="4" id="KW-1185">Reference proteome</keyword>
<feature type="transmembrane region" description="Helical" evidence="2">
    <location>
        <begin position="54"/>
        <end position="76"/>
    </location>
</feature>
<organism evidence="3 4">
    <name type="scientific">Actinorugispora endophytica</name>
    <dbReference type="NCBI Taxonomy" id="1605990"/>
    <lineage>
        <taxon>Bacteria</taxon>
        <taxon>Bacillati</taxon>
        <taxon>Actinomycetota</taxon>
        <taxon>Actinomycetes</taxon>
        <taxon>Streptosporangiales</taxon>
        <taxon>Nocardiopsidaceae</taxon>
        <taxon>Actinorugispora</taxon>
    </lineage>
</organism>
<feature type="region of interest" description="Disordered" evidence="1">
    <location>
        <begin position="189"/>
        <end position="292"/>
    </location>
</feature>
<feature type="transmembrane region" description="Helical" evidence="2">
    <location>
        <begin position="30"/>
        <end position="48"/>
    </location>
</feature>
<keyword evidence="2" id="KW-0472">Membrane</keyword>